<feature type="transmembrane region" description="Helical" evidence="1">
    <location>
        <begin position="6"/>
        <end position="23"/>
    </location>
</feature>
<dbReference type="NCBIfam" id="NF040920">
    <property type="entry name" value="CD1871A_fam"/>
    <property type="match status" value="1"/>
</dbReference>
<dbReference type="Proteomes" id="UP000831151">
    <property type="component" value="Chromosome"/>
</dbReference>
<protein>
    <recommendedName>
        <fullName evidence="4">Thioredoxin</fullName>
    </recommendedName>
</protein>
<keyword evidence="1" id="KW-1133">Transmembrane helix</keyword>
<evidence type="ECO:0008006" key="4">
    <source>
        <dbReference type="Google" id="ProtNLM"/>
    </source>
</evidence>
<dbReference type="RefSeq" id="WP_249242493.1">
    <property type="nucleotide sequence ID" value="NZ_CP096649.1"/>
</dbReference>
<dbReference type="InterPro" id="IPR047708">
    <property type="entry name" value="CD1871A-like"/>
</dbReference>
<dbReference type="KEGG" id="fms:M1R53_06870"/>
<sequence length="46" mass="5263">MKKKKVTQYVFLAMAIAFLFIGYKRLDYLTVLKKAANICFECIGLG</sequence>
<name>A0A9E7IU96_9FIRM</name>
<keyword evidence="1" id="KW-0812">Transmembrane</keyword>
<organism evidence="2 3">
    <name type="scientific">Fenollaria massiliensis</name>
    <dbReference type="NCBI Taxonomy" id="938288"/>
    <lineage>
        <taxon>Bacteria</taxon>
        <taxon>Bacillati</taxon>
        <taxon>Bacillota</taxon>
        <taxon>Clostridia</taxon>
        <taxon>Eubacteriales</taxon>
        <taxon>Fenollaria</taxon>
    </lineage>
</organism>
<keyword evidence="1" id="KW-0472">Membrane</keyword>
<accession>A0A9E7IU96</accession>
<dbReference type="EMBL" id="CP096649">
    <property type="protein sequence ID" value="UQK58958.1"/>
    <property type="molecule type" value="Genomic_DNA"/>
</dbReference>
<proteinExistence type="predicted"/>
<reference evidence="2" key="1">
    <citation type="submission" date="2022-04" db="EMBL/GenBank/DDBJ databases">
        <title>Complete genome sequences of Ezakiella coagulans and Fenollaria massiliensis.</title>
        <authorList>
            <person name="France M.T."/>
            <person name="Clifford J."/>
            <person name="Narina S."/>
            <person name="Rutt L."/>
            <person name="Ravel J."/>
        </authorList>
    </citation>
    <scope>NUCLEOTIDE SEQUENCE</scope>
    <source>
        <strain evidence="2">C0061C2</strain>
    </source>
</reference>
<keyword evidence="3" id="KW-1185">Reference proteome</keyword>
<evidence type="ECO:0000256" key="1">
    <source>
        <dbReference type="SAM" id="Phobius"/>
    </source>
</evidence>
<gene>
    <name evidence="2" type="ORF">M1R53_06870</name>
</gene>
<evidence type="ECO:0000313" key="3">
    <source>
        <dbReference type="Proteomes" id="UP000831151"/>
    </source>
</evidence>
<evidence type="ECO:0000313" key="2">
    <source>
        <dbReference type="EMBL" id="UQK58958.1"/>
    </source>
</evidence>
<dbReference type="AlphaFoldDB" id="A0A9E7IU96"/>